<evidence type="ECO:0000259" key="7">
    <source>
        <dbReference type="Pfam" id="PF02911"/>
    </source>
</evidence>
<dbReference type="Pfam" id="PF02911">
    <property type="entry name" value="Formyl_trans_C"/>
    <property type="match status" value="1"/>
</dbReference>
<accession>A0ABW5DKR1</accession>
<dbReference type="InterPro" id="IPR036477">
    <property type="entry name" value="Formyl_transf_N_sf"/>
</dbReference>
<dbReference type="CDD" id="cd08646">
    <property type="entry name" value="FMT_core_Met-tRNA-FMT_N"/>
    <property type="match status" value="1"/>
</dbReference>
<proteinExistence type="inferred from homology"/>
<dbReference type="PANTHER" id="PTHR11138:SF5">
    <property type="entry name" value="METHIONYL-TRNA FORMYLTRANSFERASE, MITOCHONDRIAL"/>
    <property type="match status" value="1"/>
</dbReference>
<dbReference type="InterPro" id="IPR044135">
    <property type="entry name" value="Met-tRNA-FMT_C"/>
</dbReference>
<evidence type="ECO:0000256" key="1">
    <source>
        <dbReference type="ARBA" id="ARBA00010699"/>
    </source>
</evidence>
<dbReference type="InterPro" id="IPR005793">
    <property type="entry name" value="Formyl_trans_C"/>
</dbReference>
<dbReference type="RefSeq" id="WP_379874623.1">
    <property type="nucleotide sequence ID" value="NZ_JBHUIP010000003.1"/>
</dbReference>
<dbReference type="InterPro" id="IPR001555">
    <property type="entry name" value="GART_AS"/>
</dbReference>
<evidence type="ECO:0000256" key="5">
    <source>
        <dbReference type="HAMAP-Rule" id="MF_00182"/>
    </source>
</evidence>
<dbReference type="InterPro" id="IPR041711">
    <property type="entry name" value="Met-tRNA-FMT_N"/>
</dbReference>
<comment type="caution">
    <text evidence="8">The sequence shown here is derived from an EMBL/GenBank/DDBJ whole genome shotgun (WGS) entry which is preliminary data.</text>
</comment>
<evidence type="ECO:0000256" key="3">
    <source>
        <dbReference type="ARBA" id="ARBA00022679"/>
    </source>
</evidence>
<dbReference type="SUPFAM" id="SSF53328">
    <property type="entry name" value="Formyltransferase"/>
    <property type="match status" value="1"/>
</dbReference>
<dbReference type="CDD" id="cd08704">
    <property type="entry name" value="Met_tRNA_FMT_C"/>
    <property type="match status" value="1"/>
</dbReference>
<reference evidence="9" key="1">
    <citation type="journal article" date="2019" name="Int. J. Syst. Evol. Microbiol.">
        <title>The Global Catalogue of Microorganisms (GCM) 10K type strain sequencing project: providing services to taxonomists for standard genome sequencing and annotation.</title>
        <authorList>
            <consortium name="The Broad Institute Genomics Platform"/>
            <consortium name="The Broad Institute Genome Sequencing Center for Infectious Disease"/>
            <person name="Wu L."/>
            <person name="Ma J."/>
        </authorList>
    </citation>
    <scope>NUCLEOTIDE SEQUENCE [LARGE SCALE GENOMIC DNA]</scope>
    <source>
        <strain evidence="9">CGMCC 1.19062</strain>
    </source>
</reference>
<feature type="binding site" evidence="5">
    <location>
        <begin position="109"/>
        <end position="112"/>
    </location>
    <ligand>
        <name>(6S)-5,6,7,8-tetrahydrofolate</name>
        <dbReference type="ChEBI" id="CHEBI:57453"/>
    </ligand>
</feature>
<dbReference type="InterPro" id="IPR005794">
    <property type="entry name" value="Fmt"/>
</dbReference>
<keyword evidence="4 5" id="KW-0648">Protein biosynthesis</keyword>
<dbReference type="NCBIfam" id="TIGR00460">
    <property type="entry name" value="fmt"/>
    <property type="match status" value="1"/>
</dbReference>
<dbReference type="InterPro" id="IPR011034">
    <property type="entry name" value="Formyl_transferase-like_C_sf"/>
</dbReference>
<comment type="function">
    <text evidence="5">Attaches a formyl group to the free amino group of methionyl-tRNA(fMet). The formyl group appears to play a dual role in the initiator identity of N-formylmethionyl-tRNA by promoting its recognition by IF2 and preventing the misappropriation of this tRNA by the elongation apparatus.</text>
</comment>
<dbReference type="Pfam" id="PF00551">
    <property type="entry name" value="Formyl_trans_N"/>
    <property type="match status" value="1"/>
</dbReference>
<evidence type="ECO:0000256" key="4">
    <source>
        <dbReference type="ARBA" id="ARBA00022917"/>
    </source>
</evidence>
<keyword evidence="9" id="KW-1185">Reference proteome</keyword>
<dbReference type="InterPro" id="IPR002376">
    <property type="entry name" value="Formyl_transf_N"/>
</dbReference>
<dbReference type="PANTHER" id="PTHR11138">
    <property type="entry name" value="METHIONYL-TRNA FORMYLTRANSFERASE"/>
    <property type="match status" value="1"/>
</dbReference>
<dbReference type="SUPFAM" id="SSF50486">
    <property type="entry name" value="FMT C-terminal domain-like"/>
    <property type="match status" value="1"/>
</dbReference>
<comment type="similarity">
    <text evidence="1 5">Belongs to the Fmt family.</text>
</comment>
<dbReference type="PROSITE" id="PS00373">
    <property type="entry name" value="GART"/>
    <property type="match status" value="1"/>
</dbReference>
<feature type="domain" description="Formyl transferase C-terminal" evidence="7">
    <location>
        <begin position="201"/>
        <end position="292"/>
    </location>
</feature>
<evidence type="ECO:0000313" key="9">
    <source>
        <dbReference type="Proteomes" id="UP001597295"/>
    </source>
</evidence>
<name>A0ABW5DKR1_9PROT</name>
<dbReference type="HAMAP" id="MF_00182">
    <property type="entry name" value="Formyl_trans"/>
    <property type="match status" value="1"/>
</dbReference>
<protein>
    <recommendedName>
        <fullName evidence="2 5">Methionyl-tRNA formyltransferase</fullName>
        <ecNumber evidence="2 5">2.1.2.9</ecNumber>
    </recommendedName>
</protein>
<sequence length="302" mass="32110">MRIAFMGTPDFAAVALRALIDAGHEIAAVYCQPARPAGRGQKPQPSAVEKLATAEGLEVRTPKRVRDAEEIQRFADLKLDAAVVAAYGLILPQEILDAPTYGCFNIHGSILPRWRGAAPIHRAILAGDTETGVTIMQMDVGLDTGDMLKIGRVPITPVTTGGALHDQLAILGAQLMAETLAEIDALTPVKQPEEGVTYAAKIDKAEMRLDWSLSTDQLDRTIRVFAPRPGAFTEILGERVKVLAAEIVKSTGEPGCLLDDALTVATADGALRLTQIQRAGGKPLAAKDVLRGWSVPAGTRIG</sequence>
<dbReference type="EC" id="2.1.2.9" evidence="2 5"/>
<organism evidence="8 9">
    <name type="scientific">Lacibacterium aquatile</name>
    <dbReference type="NCBI Taxonomy" id="1168082"/>
    <lineage>
        <taxon>Bacteria</taxon>
        <taxon>Pseudomonadati</taxon>
        <taxon>Pseudomonadota</taxon>
        <taxon>Alphaproteobacteria</taxon>
        <taxon>Rhodospirillales</taxon>
        <taxon>Rhodospirillaceae</taxon>
    </lineage>
</organism>
<evidence type="ECO:0000256" key="2">
    <source>
        <dbReference type="ARBA" id="ARBA00012261"/>
    </source>
</evidence>
<keyword evidence="3 5" id="KW-0808">Transferase</keyword>
<evidence type="ECO:0000259" key="6">
    <source>
        <dbReference type="Pfam" id="PF00551"/>
    </source>
</evidence>
<dbReference type="Gene3D" id="3.40.50.12230">
    <property type="match status" value="1"/>
</dbReference>
<dbReference type="GO" id="GO:0004479">
    <property type="term" value="F:methionyl-tRNA formyltransferase activity"/>
    <property type="evidence" value="ECO:0007669"/>
    <property type="project" value="UniProtKB-EC"/>
</dbReference>
<dbReference type="Proteomes" id="UP001597295">
    <property type="component" value="Unassembled WGS sequence"/>
</dbReference>
<feature type="domain" description="Formyl transferase N-terminal" evidence="6">
    <location>
        <begin position="1"/>
        <end position="179"/>
    </location>
</feature>
<dbReference type="EMBL" id="JBHUIP010000003">
    <property type="protein sequence ID" value="MFD2261707.1"/>
    <property type="molecule type" value="Genomic_DNA"/>
</dbReference>
<gene>
    <name evidence="5 8" type="primary">fmt</name>
    <name evidence="8" type="ORF">ACFSM5_02330</name>
</gene>
<evidence type="ECO:0000313" key="8">
    <source>
        <dbReference type="EMBL" id="MFD2261707.1"/>
    </source>
</evidence>
<comment type="catalytic activity">
    <reaction evidence="5">
        <text>L-methionyl-tRNA(fMet) + (6R)-10-formyltetrahydrofolate = N-formyl-L-methionyl-tRNA(fMet) + (6S)-5,6,7,8-tetrahydrofolate + H(+)</text>
        <dbReference type="Rhea" id="RHEA:24380"/>
        <dbReference type="Rhea" id="RHEA-COMP:9952"/>
        <dbReference type="Rhea" id="RHEA-COMP:9953"/>
        <dbReference type="ChEBI" id="CHEBI:15378"/>
        <dbReference type="ChEBI" id="CHEBI:57453"/>
        <dbReference type="ChEBI" id="CHEBI:78530"/>
        <dbReference type="ChEBI" id="CHEBI:78844"/>
        <dbReference type="ChEBI" id="CHEBI:195366"/>
        <dbReference type="EC" id="2.1.2.9"/>
    </reaction>
</comment>